<dbReference type="InterPro" id="IPR052932">
    <property type="entry name" value="OprB_Porin"/>
</dbReference>
<evidence type="ECO:0000256" key="1">
    <source>
        <dbReference type="ARBA" id="ARBA00008769"/>
    </source>
</evidence>
<dbReference type="InterPro" id="IPR007049">
    <property type="entry name" value="Carb-sel_porin_OprB"/>
</dbReference>
<evidence type="ECO:0000313" key="3">
    <source>
        <dbReference type="EMBL" id="MCQ8896688.1"/>
    </source>
</evidence>
<dbReference type="RefSeq" id="WP_256764502.1">
    <property type="nucleotide sequence ID" value="NZ_JANIGO010000003.1"/>
</dbReference>
<protein>
    <submittedName>
        <fullName evidence="3">Carbohydrate porin</fullName>
    </submittedName>
</protein>
<keyword evidence="2" id="KW-0732">Signal</keyword>
<gene>
    <name evidence="3" type="ORF">NQT62_09615</name>
</gene>
<dbReference type="Pfam" id="PF04966">
    <property type="entry name" value="OprB"/>
    <property type="match status" value="1"/>
</dbReference>
<dbReference type="Gene3D" id="2.40.160.180">
    <property type="entry name" value="Carbohydrate-selective porin OprB"/>
    <property type="match status" value="1"/>
</dbReference>
<name>A0ABT1WGN4_9BURK</name>
<dbReference type="EMBL" id="JANIGO010000003">
    <property type="protein sequence ID" value="MCQ8896688.1"/>
    <property type="molecule type" value="Genomic_DNA"/>
</dbReference>
<comment type="similarity">
    <text evidence="1 2">Belongs to the OprB family.</text>
</comment>
<feature type="chain" id="PRO_5044971009" evidence="2">
    <location>
        <begin position="26"/>
        <end position="396"/>
    </location>
</feature>
<comment type="caution">
    <text evidence="3">The sequence shown here is derived from an EMBL/GenBank/DDBJ whole genome shotgun (WGS) entry which is preliminary data.</text>
</comment>
<keyword evidence="4" id="KW-1185">Reference proteome</keyword>
<dbReference type="InterPro" id="IPR038673">
    <property type="entry name" value="OprB_sf"/>
</dbReference>
<dbReference type="PANTHER" id="PTHR37944:SF1">
    <property type="entry name" value="PORIN B"/>
    <property type="match status" value="1"/>
</dbReference>
<proteinExistence type="inferred from homology"/>
<evidence type="ECO:0000313" key="4">
    <source>
        <dbReference type="Proteomes" id="UP001204142"/>
    </source>
</evidence>
<dbReference type="PANTHER" id="PTHR37944">
    <property type="entry name" value="PORIN B"/>
    <property type="match status" value="1"/>
</dbReference>
<sequence length="396" mass="42720">MVQQLGHRRWGSFFLLLGCCSLVHAQVDDASSPLLVRGGLTGVVQHAVGSSSPSGTDTTVRGDVDIEQTLTSLNAEWFNHIRFGRGASLSARLPNAFTNDVNAVSFGYYNAPDQFQVVLAQSWLKFDRPMSGPGMAGNPGTFSVAVGKMDPTVFFDTNLKSDDESEHFLNNAFVHNPLLDAGGDLGADVYGFSPGLRLAFTPNPSSERRSTGSIGFFGGGNGPTFNGLRRSPFSIAQWQYEIGDSAAPLARYEVYAWQNPCVPNAVTGQLERHRGLGLSFHHALSAHWTVFGRAGQLLKGTTRFDQILTTGVESAGAMWGRPGDYIGFALGGLKASRAEAQQGLGQGAEVNMELYYAWRVLDSLLVSSHVQFIRKPAAQSGQPDILVAGLRTKWSF</sequence>
<accession>A0ABT1WGN4</accession>
<feature type="signal peptide" evidence="2">
    <location>
        <begin position="1"/>
        <end position="25"/>
    </location>
</feature>
<dbReference type="Proteomes" id="UP001204142">
    <property type="component" value="Unassembled WGS sequence"/>
</dbReference>
<organism evidence="3 4">
    <name type="scientific">Limnobacter humi</name>
    <dbReference type="NCBI Taxonomy" id="1778671"/>
    <lineage>
        <taxon>Bacteria</taxon>
        <taxon>Pseudomonadati</taxon>
        <taxon>Pseudomonadota</taxon>
        <taxon>Betaproteobacteria</taxon>
        <taxon>Burkholderiales</taxon>
        <taxon>Burkholderiaceae</taxon>
        <taxon>Limnobacter</taxon>
    </lineage>
</organism>
<evidence type="ECO:0000256" key="2">
    <source>
        <dbReference type="RuleBase" id="RU363072"/>
    </source>
</evidence>
<reference evidence="3 4" key="1">
    <citation type="submission" date="2022-07" db="EMBL/GenBank/DDBJ databases">
        <authorList>
            <person name="Xamxidin M."/>
            <person name="Wu M."/>
        </authorList>
    </citation>
    <scope>NUCLEOTIDE SEQUENCE [LARGE SCALE GENOMIC DNA]</scope>
    <source>
        <strain evidence="3 4">NBRC 111650</strain>
    </source>
</reference>